<organism evidence="2">
    <name type="scientific">Petromyces alliaceus</name>
    <name type="common">Aspergillus alliaceus</name>
    <dbReference type="NCBI Taxonomy" id="209559"/>
    <lineage>
        <taxon>Eukaryota</taxon>
        <taxon>Fungi</taxon>
        <taxon>Dikarya</taxon>
        <taxon>Ascomycota</taxon>
        <taxon>Pezizomycotina</taxon>
        <taxon>Eurotiomycetes</taxon>
        <taxon>Eurotiomycetidae</taxon>
        <taxon>Eurotiales</taxon>
        <taxon>Aspergillaceae</taxon>
        <taxon>Aspergillus</taxon>
        <taxon>Aspergillus subgen. Circumdati</taxon>
    </lineage>
</organism>
<protein>
    <recommendedName>
        <fullName evidence="3">Secreted protein</fullName>
    </recommendedName>
</protein>
<reference evidence="2" key="1">
    <citation type="submission" date="2019-04" db="EMBL/GenBank/DDBJ databases">
        <title>Friends and foes A comparative genomics studyof 23 Aspergillus species from section Flavi.</title>
        <authorList>
            <consortium name="DOE Joint Genome Institute"/>
            <person name="Kjaerbolling I."/>
            <person name="Vesth T."/>
            <person name="Frisvad J.C."/>
            <person name="Nybo J.L."/>
            <person name="Theobald S."/>
            <person name="Kildgaard S."/>
            <person name="Isbrandt T."/>
            <person name="Kuo A."/>
            <person name="Sato A."/>
            <person name="Lyhne E.K."/>
            <person name="Kogle M.E."/>
            <person name="Wiebenga A."/>
            <person name="Kun R.S."/>
            <person name="Lubbers R.J."/>
            <person name="Makela M.R."/>
            <person name="Barry K."/>
            <person name="Chovatia M."/>
            <person name="Clum A."/>
            <person name="Daum C."/>
            <person name="Haridas S."/>
            <person name="He G."/>
            <person name="LaButti K."/>
            <person name="Lipzen A."/>
            <person name="Mondo S."/>
            <person name="Riley R."/>
            <person name="Salamov A."/>
            <person name="Simmons B.A."/>
            <person name="Magnuson J.K."/>
            <person name="Henrissat B."/>
            <person name="Mortensen U.H."/>
            <person name="Larsen T.O."/>
            <person name="Devries R.P."/>
            <person name="Grigoriev I.V."/>
            <person name="Machida M."/>
            <person name="Baker S.E."/>
            <person name="Andersen M.R."/>
        </authorList>
    </citation>
    <scope>NUCLEOTIDE SEQUENCE [LARGE SCALE GENOMIC DNA]</scope>
    <source>
        <strain evidence="2">IBT 14317</strain>
    </source>
</reference>
<dbReference type="AlphaFoldDB" id="A0A5N7BR01"/>
<sequence length="86" mass="9707">MKVHLSPLFFLLLASSFSTRPLNTILFCVCSESHTQRIHLGLRVCLILDSSYSQFSYCTSIRPWVRSSHSATASCNWITVNSIVQV</sequence>
<dbReference type="Proteomes" id="UP000326877">
    <property type="component" value="Unassembled WGS sequence"/>
</dbReference>
<gene>
    <name evidence="2" type="ORF">BDV23DRAFT_40400</name>
</gene>
<accession>A0A5N7BR01</accession>
<keyword evidence="1" id="KW-0732">Signal</keyword>
<feature type="signal peptide" evidence="1">
    <location>
        <begin position="1"/>
        <end position="18"/>
    </location>
</feature>
<proteinExistence type="predicted"/>
<evidence type="ECO:0000313" key="2">
    <source>
        <dbReference type="EMBL" id="KAE8384264.1"/>
    </source>
</evidence>
<name>A0A5N7BR01_PETAA</name>
<feature type="chain" id="PRO_5025051966" description="Secreted protein" evidence="1">
    <location>
        <begin position="19"/>
        <end position="86"/>
    </location>
</feature>
<evidence type="ECO:0008006" key="3">
    <source>
        <dbReference type="Google" id="ProtNLM"/>
    </source>
</evidence>
<dbReference type="EMBL" id="ML735386">
    <property type="protein sequence ID" value="KAE8384264.1"/>
    <property type="molecule type" value="Genomic_DNA"/>
</dbReference>
<evidence type="ECO:0000256" key="1">
    <source>
        <dbReference type="SAM" id="SignalP"/>
    </source>
</evidence>